<dbReference type="Proteomes" id="UP001160152">
    <property type="component" value="Unassembled WGS sequence"/>
</dbReference>
<comment type="caution">
    <text evidence="2">The sequence shown here is derived from an EMBL/GenBank/DDBJ whole genome shotgun (WGS) entry which is preliminary data.</text>
</comment>
<proteinExistence type="predicted"/>
<evidence type="ECO:0000313" key="2">
    <source>
        <dbReference type="EMBL" id="MDH0756818.1"/>
    </source>
</evidence>
<protein>
    <submittedName>
        <fullName evidence="2">Uncharacterized protein</fullName>
    </submittedName>
</protein>
<gene>
    <name evidence="2" type="ORF">N5C70_08815</name>
</gene>
<dbReference type="RefSeq" id="WP_280077410.1">
    <property type="nucleotide sequence ID" value="NZ_JAOCBV010000001.1"/>
</dbReference>
<feature type="region of interest" description="Disordered" evidence="1">
    <location>
        <begin position="56"/>
        <end position="76"/>
    </location>
</feature>
<name>A0ABD4YC10_9PSED</name>
<reference evidence="2 3" key="1">
    <citation type="submission" date="2022-09" db="EMBL/GenBank/DDBJ databases">
        <title>Intensive care unit water sources are persistently colonized with multi-drug resistant bacteria and are the site of extensive horizontal gene transfer of antibiotic resistance genes.</title>
        <authorList>
            <person name="Diorio-Toth L."/>
        </authorList>
    </citation>
    <scope>NUCLEOTIDE SEQUENCE [LARGE SCALE GENOMIC DNA]</scope>
    <source>
        <strain evidence="2 3">GD03901</strain>
    </source>
</reference>
<sequence>MRGQVNYDPGVQGMEQVNPIAFQPVRAHLDDTAGLKANQLAQALGSSAIPQALQQFGSAEDQQERQKAQDTADSMTVGELGQKIKDGSILASQSPAFQGTLQHIYGENLMQGMERDTMSKIRKRPAKASGPKSEIGAAANSFL</sequence>
<accession>A0ABD4YC10</accession>
<evidence type="ECO:0000256" key="1">
    <source>
        <dbReference type="SAM" id="MobiDB-lite"/>
    </source>
</evidence>
<evidence type="ECO:0000313" key="3">
    <source>
        <dbReference type="Proteomes" id="UP001160152"/>
    </source>
</evidence>
<dbReference type="EMBL" id="JAOCBV010000001">
    <property type="protein sequence ID" value="MDH0756818.1"/>
    <property type="molecule type" value="Genomic_DNA"/>
</dbReference>
<feature type="region of interest" description="Disordered" evidence="1">
    <location>
        <begin position="122"/>
        <end position="143"/>
    </location>
</feature>
<dbReference type="AlphaFoldDB" id="A0ABD4YC10"/>
<organism evidence="2 3">
    <name type="scientific">Pseudomonas juntendi</name>
    <dbReference type="NCBI Taxonomy" id="2666183"/>
    <lineage>
        <taxon>Bacteria</taxon>
        <taxon>Pseudomonadati</taxon>
        <taxon>Pseudomonadota</taxon>
        <taxon>Gammaproteobacteria</taxon>
        <taxon>Pseudomonadales</taxon>
        <taxon>Pseudomonadaceae</taxon>
        <taxon>Pseudomonas</taxon>
    </lineage>
</organism>